<gene>
    <name evidence="2" type="ORF">GGQ72_002798</name>
</gene>
<comment type="caution">
    <text evidence="2">The sequence shown here is derived from an EMBL/GenBank/DDBJ whole genome shotgun (WGS) entry which is preliminary data.</text>
</comment>
<name>A0A7W6LH00_9HYPH</name>
<sequence length="71" mass="8178">MTQNFSKSRQEAEIAFTNIQTRTALPDSATEEIDLLDRQRQEKTERLRQARLGREQEAAAFGKSGARKRLK</sequence>
<feature type="compositionally biased region" description="Basic and acidic residues" evidence="1">
    <location>
        <begin position="48"/>
        <end position="57"/>
    </location>
</feature>
<evidence type="ECO:0000313" key="3">
    <source>
        <dbReference type="Proteomes" id="UP000519897"/>
    </source>
</evidence>
<organism evidence="2 3">
    <name type="scientific">Rhizobium rhizoryzae</name>
    <dbReference type="NCBI Taxonomy" id="451876"/>
    <lineage>
        <taxon>Bacteria</taxon>
        <taxon>Pseudomonadati</taxon>
        <taxon>Pseudomonadota</taxon>
        <taxon>Alphaproteobacteria</taxon>
        <taxon>Hyphomicrobiales</taxon>
        <taxon>Rhizobiaceae</taxon>
        <taxon>Rhizobium/Agrobacterium group</taxon>
        <taxon>Rhizobium</taxon>
    </lineage>
</organism>
<evidence type="ECO:0000256" key="1">
    <source>
        <dbReference type="SAM" id="MobiDB-lite"/>
    </source>
</evidence>
<dbReference type="AlphaFoldDB" id="A0A7W6LH00"/>
<dbReference type="Proteomes" id="UP000519897">
    <property type="component" value="Unassembled WGS sequence"/>
</dbReference>
<protein>
    <submittedName>
        <fullName evidence="2">Uncharacterized protein</fullName>
    </submittedName>
</protein>
<dbReference type="RefSeq" id="WP_062556361.1">
    <property type="nucleotide sequence ID" value="NZ_CP049249.1"/>
</dbReference>
<keyword evidence="3" id="KW-1185">Reference proteome</keyword>
<dbReference type="EMBL" id="JACIEC010000003">
    <property type="protein sequence ID" value="MBB4144241.1"/>
    <property type="molecule type" value="Genomic_DNA"/>
</dbReference>
<reference evidence="2 3" key="1">
    <citation type="submission" date="2020-08" db="EMBL/GenBank/DDBJ databases">
        <title>Genomic Encyclopedia of Type Strains, Phase IV (KMG-IV): sequencing the most valuable type-strain genomes for metagenomic binning, comparative biology and taxonomic classification.</title>
        <authorList>
            <person name="Goeker M."/>
        </authorList>
    </citation>
    <scope>NUCLEOTIDE SEQUENCE [LARGE SCALE GENOMIC DNA]</scope>
    <source>
        <strain evidence="2 3">DSM 29514</strain>
    </source>
</reference>
<accession>A0A7W6LH00</accession>
<proteinExistence type="predicted"/>
<evidence type="ECO:0000313" key="2">
    <source>
        <dbReference type="EMBL" id="MBB4144241.1"/>
    </source>
</evidence>
<feature type="region of interest" description="Disordered" evidence="1">
    <location>
        <begin position="48"/>
        <end position="71"/>
    </location>
</feature>